<keyword evidence="2" id="KW-1185">Reference proteome</keyword>
<dbReference type="InterPro" id="IPR046720">
    <property type="entry name" value="DUF6612"/>
</dbReference>
<dbReference type="OrthoDB" id="1957331at2"/>
<protein>
    <submittedName>
        <fullName evidence="1">Uncharacterized protein</fullName>
    </submittedName>
</protein>
<accession>A0A417YDN0</accession>
<gene>
    <name evidence="1" type="ORF">D1B31_23310</name>
</gene>
<comment type="caution">
    <text evidence="1">The sequence shown here is derived from an EMBL/GenBank/DDBJ whole genome shotgun (WGS) entry which is preliminary data.</text>
</comment>
<dbReference type="EMBL" id="QWEG01000028">
    <property type="protein sequence ID" value="RHW30755.1"/>
    <property type="molecule type" value="Genomic_DNA"/>
</dbReference>
<sequence>MENLSIHSYHYELAITKKGFLPSKMKAITQMELLKADSSVKMKMEMDGAYSNYNQISTISVPAAAGMK</sequence>
<dbReference type="Pfam" id="PF20316">
    <property type="entry name" value="DUF6612"/>
    <property type="match status" value="1"/>
</dbReference>
<name>A0A417YDN0_9BACI</name>
<dbReference type="AlphaFoldDB" id="A0A417YDN0"/>
<evidence type="ECO:0000313" key="2">
    <source>
        <dbReference type="Proteomes" id="UP000284416"/>
    </source>
</evidence>
<evidence type="ECO:0000313" key="1">
    <source>
        <dbReference type="EMBL" id="RHW30755.1"/>
    </source>
</evidence>
<dbReference type="Proteomes" id="UP000284416">
    <property type="component" value="Unassembled WGS sequence"/>
</dbReference>
<organism evidence="1 2">
    <name type="scientific">Neobacillus notoginsengisoli</name>
    <dbReference type="NCBI Taxonomy" id="1578198"/>
    <lineage>
        <taxon>Bacteria</taxon>
        <taxon>Bacillati</taxon>
        <taxon>Bacillota</taxon>
        <taxon>Bacilli</taxon>
        <taxon>Bacillales</taxon>
        <taxon>Bacillaceae</taxon>
        <taxon>Neobacillus</taxon>
    </lineage>
</organism>
<reference evidence="1 2" key="1">
    <citation type="journal article" date="2017" name="Int. J. Syst. Evol. Microbiol.">
        <title>Bacillus notoginsengisoli sp. nov., a novel bacterium isolated from the rhizosphere of Panax notoginseng.</title>
        <authorList>
            <person name="Zhang M.Y."/>
            <person name="Cheng J."/>
            <person name="Cai Y."/>
            <person name="Zhang T.Y."/>
            <person name="Wu Y.Y."/>
            <person name="Manikprabhu D."/>
            <person name="Li W.J."/>
            <person name="Zhang Y.X."/>
        </authorList>
    </citation>
    <scope>NUCLEOTIDE SEQUENCE [LARGE SCALE GENOMIC DNA]</scope>
    <source>
        <strain evidence="1 2">JCM 30743</strain>
    </source>
</reference>
<proteinExistence type="predicted"/>